<dbReference type="EMBL" id="VUJV01000001">
    <property type="protein sequence ID" value="KAA1421589.1"/>
    <property type="molecule type" value="Genomic_DNA"/>
</dbReference>
<keyword evidence="1" id="KW-0880">Kelch repeat</keyword>
<evidence type="ECO:0000256" key="3">
    <source>
        <dbReference type="SAM" id="MobiDB-lite"/>
    </source>
</evidence>
<dbReference type="RefSeq" id="WP_149727049.1">
    <property type="nucleotide sequence ID" value="NZ_VUJV01000001.1"/>
</dbReference>
<evidence type="ECO:0000256" key="1">
    <source>
        <dbReference type="ARBA" id="ARBA00022441"/>
    </source>
</evidence>
<feature type="region of interest" description="Disordered" evidence="3">
    <location>
        <begin position="62"/>
        <end position="84"/>
    </location>
</feature>
<reference evidence="4 5" key="2">
    <citation type="submission" date="2019-09" db="EMBL/GenBank/DDBJ databases">
        <authorList>
            <person name="Jin C."/>
        </authorList>
    </citation>
    <scope>NUCLEOTIDE SEQUENCE [LARGE SCALE GENOMIC DNA]</scope>
    <source>
        <strain evidence="4 5">BN130099</strain>
    </source>
</reference>
<keyword evidence="5" id="KW-1185">Reference proteome</keyword>
<evidence type="ECO:0000256" key="2">
    <source>
        <dbReference type="ARBA" id="ARBA00022737"/>
    </source>
</evidence>
<dbReference type="SUPFAM" id="SSF50965">
    <property type="entry name" value="Galactose oxidase, central domain"/>
    <property type="match status" value="1"/>
</dbReference>
<evidence type="ECO:0000313" key="4">
    <source>
        <dbReference type="EMBL" id="KAA1421589.1"/>
    </source>
</evidence>
<dbReference type="SUPFAM" id="SSF117281">
    <property type="entry name" value="Kelch motif"/>
    <property type="match status" value="1"/>
</dbReference>
<reference evidence="4 5" key="1">
    <citation type="submission" date="2019-09" db="EMBL/GenBank/DDBJ databases">
        <title>Nocardioides panacisoli sp. nov., isolated from the soil of a ginseng field.</title>
        <authorList>
            <person name="Cho C."/>
        </authorList>
    </citation>
    <scope>NUCLEOTIDE SEQUENCE [LARGE SCALE GENOMIC DNA]</scope>
    <source>
        <strain evidence="4 5">BN130099</strain>
    </source>
</reference>
<dbReference type="InterPro" id="IPR015915">
    <property type="entry name" value="Kelch-typ_b-propeller"/>
</dbReference>
<dbReference type="InterPro" id="IPR011043">
    <property type="entry name" value="Gal_Oxase/kelch_b-propeller"/>
</dbReference>
<dbReference type="PANTHER" id="PTHR24412">
    <property type="entry name" value="KELCH PROTEIN"/>
    <property type="match status" value="1"/>
</dbReference>
<proteinExistence type="predicted"/>
<dbReference type="Gene3D" id="2.120.10.80">
    <property type="entry name" value="Kelch-type beta propeller"/>
    <property type="match status" value="2"/>
</dbReference>
<organism evidence="4 5">
    <name type="scientific">Nocardioides humilatus</name>
    <dbReference type="NCBI Taxonomy" id="2607660"/>
    <lineage>
        <taxon>Bacteria</taxon>
        <taxon>Bacillati</taxon>
        <taxon>Actinomycetota</taxon>
        <taxon>Actinomycetes</taxon>
        <taxon>Propionibacteriales</taxon>
        <taxon>Nocardioidaceae</taxon>
        <taxon>Nocardioides</taxon>
    </lineage>
</organism>
<keyword evidence="2" id="KW-0677">Repeat</keyword>
<dbReference type="AlphaFoldDB" id="A0A5B1LPL1"/>
<evidence type="ECO:0000313" key="5">
    <source>
        <dbReference type="Proteomes" id="UP000325003"/>
    </source>
</evidence>
<accession>A0A5B1LPL1</accession>
<protein>
    <recommendedName>
        <fullName evidence="6">Galactose oxidase</fullName>
    </recommendedName>
</protein>
<comment type="caution">
    <text evidence="4">The sequence shown here is derived from an EMBL/GenBank/DDBJ whole genome shotgun (WGS) entry which is preliminary data.</text>
</comment>
<dbReference type="PANTHER" id="PTHR24412:SF272">
    <property type="entry name" value="KELCH-LIKE PROTEIN DIABLO"/>
    <property type="match status" value="1"/>
</dbReference>
<sequence length="551" mass="58954">MNLEERLTTALREDLDRLDASPGDPHPALVAGSRIIRRRTTLRVVTTVAAVGAVTLTTGIALRPGDRSDDQEPAPAPRVGGWTKAARSPLTPRYAPLMAWTGDDVLVIGGHQDTPCPPTADCAQASDPLSDAAAYNPHTDTWRTIAAPPLRVDSGTPAVVSDGVVVTGNARDWWTYDPGADRWNELYTPATVNAGPWTELDGKVYAVNSARTVSVLDVATGSWSTLPSDDLAPALTVDGLFATPAGIVLAGVNYDEAAPDEPTLTQADIWDGESWSRLPRTGMIGWLYYWTGERIIGIEPGSADGGQTNNWGRSYPAAGALDPATGKWEPVPGLDYEDRATGPAWSVEAADGPLVATQGRVFDDTTRTWTEPGIPDSAVDSNLTATWADGRLVFFGGYDLDAQQLSSETWIWTPGAEPQSSPPTTAAQEAPVGVIEDLSGQWRLLEAEIDGEQYSPARNAGVELVVHARASQAFVGCELVGLRPRVDGDEVSLRPAAKSGFMLSCPPFFEDSPVSSGLYFDALRSVERGERDGRTLVLTGRDIVLTFQKHR</sequence>
<gene>
    <name evidence="4" type="ORF">F0U44_04730</name>
</gene>
<name>A0A5B1LPL1_9ACTN</name>
<evidence type="ECO:0008006" key="6">
    <source>
        <dbReference type="Google" id="ProtNLM"/>
    </source>
</evidence>
<dbReference type="Proteomes" id="UP000325003">
    <property type="component" value="Unassembled WGS sequence"/>
</dbReference>